<gene>
    <name evidence="8" type="ORF">MNBD_ALPHA05-381</name>
</gene>
<sequence length="519" mass="56630">MGGGLISIFFTAISALAAFMTAPRGGAFCLFRIVAVWVLVAAIGFLIGNKWLVFTLIGVTLLIVAPARPAERVYLYIGAMAAIPIGLSLNLPFPGLNYLVTLDYAKMTTVILLGPAFLKYVFSRPPQKLKIVGRLLIIFVLLTGIMSIRDLPFTSMLRALFDQFVLVIIPYLTISRSLTNQNEIDNAIKALFVSAIILAGIGIFSTLWSWNYYAHLSDRIVGKSFTDYRNGFLRIGATTGSTLLGFVMGAAIVSAFVLQAAKEHSKIFAIAQACVFGFVLFTTGARGGWLAAVLIIGAYFLLSKLQKSGRQLLLVSLISGVVIMMVLVFQDSAVLNDAYGSIDYRADLLRTSMGQIAERPLFGSADFLESPRFAHLRQGEGIIDLVNVYIQLSLYYGLVGFSLFIGANLLALHGGLTTLDRFPSGRDVSVDVVSARRTVALLIAMHISYLAMIATISWVSYIWHYGFVILGLMVAQVRVGALPSVITPERRDETPLNQPPNTPKPHASLPYGARFVRRP</sequence>
<dbReference type="AlphaFoldDB" id="A0A3B0SKV5"/>
<reference evidence="8" key="1">
    <citation type="submission" date="2018-06" db="EMBL/GenBank/DDBJ databases">
        <authorList>
            <person name="Zhirakovskaya E."/>
        </authorList>
    </citation>
    <scope>NUCLEOTIDE SEQUENCE</scope>
</reference>
<evidence type="ECO:0000313" key="8">
    <source>
        <dbReference type="EMBL" id="VAW04843.1"/>
    </source>
</evidence>
<evidence type="ECO:0000256" key="3">
    <source>
        <dbReference type="ARBA" id="ARBA00022989"/>
    </source>
</evidence>
<dbReference type="InterPro" id="IPR051533">
    <property type="entry name" value="WaaL-like"/>
</dbReference>
<evidence type="ECO:0000256" key="4">
    <source>
        <dbReference type="ARBA" id="ARBA00023136"/>
    </source>
</evidence>
<accession>A0A3B0SKV5</accession>
<feature type="transmembrane region" description="Helical" evidence="6">
    <location>
        <begin position="265"/>
        <end position="282"/>
    </location>
</feature>
<feature type="transmembrane region" description="Helical" evidence="6">
    <location>
        <begin position="190"/>
        <end position="211"/>
    </location>
</feature>
<comment type="subcellular location">
    <subcellularLocation>
        <location evidence="1">Membrane</location>
        <topology evidence="1">Multi-pass membrane protein</topology>
    </subcellularLocation>
</comment>
<feature type="transmembrane region" description="Helical" evidence="6">
    <location>
        <begin position="131"/>
        <end position="148"/>
    </location>
</feature>
<evidence type="ECO:0000259" key="7">
    <source>
        <dbReference type="Pfam" id="PF04932"/>
    </source>
</evidence>
<feature type="transmembrane region" description="Helical" evidence="6">
    <location>
        <begin position="73"/>
        <end position="92"/>
    </location>
</feature>
<proteinExistence type="predicted"/>
<feature type="transmembrane region" description="Helical" evidence="6">
    <location>
        <begin position="37"/>
        <end position="64"/>
    </location>
</feature>
<feature type="transmembrane region" description="Helical" evidence="6">
    <location>
        <begin position="462"/>
        <end position="481"/>
    </location>
</feature>
<feature type="transmembrane region" description="Helical" evidence="6">
    <location>
        <begin position="160"/>
        <end position="178"/>
    </location>
</feature>
<feature type="transmembrane region" description="Helical" evidence="6">
    <location>
        <begin position="104"/>
        <end position="122"/>
    </location>
</feature>
<dbReference type="PANTHER" id="PTHR37422">
    <property type="entry name" value="TEICHURONIC ACID BIOSYNTHESIS PROTEIN TUAE"/>
    <property type="match status" value="1"/>
</dbReference>
<evidence type="ECO:0000256" key="1">
    <source>
        <dbReference type="ARBA" id="ARBA00004141"/>
    </source>
</evidence>
<feature type="transmembrane region" description="Helical" evidence="6">
    <location>
        <begin position="288"/>
        <end position="305"/>
    </location>
</feature>
<protein>
    <recommendedName>
        <fullName evidence="7">O-antigen ligase-related domain-containing protein</fullName>
    </recommendedName>
</protein>
<feature type="domain" description="O-antigen ligase-related" evidence="7">
    <location>
        <begin position="276"/>
        <end position="405"/>
    </location>
</feature>
<dbReference type="Pfam" id="PF04932">
    <property type="entry name" value="Wzy_C"/>
    <property type="match status" value="1"/>
</dbReference>
<dbReference type="GO" id="GO:0016020">
    <property type="term" value="C:membrane"/>
    <property type="evidence" value="ECO:0007669"/>
    <property type="project" value="UniProtKB-SubCell"/>
</dbReference>
<keyword evidence="2 6" id="KW-0812">Transmembrane</keyword>
<feature type="transmembrane region" description="Helical" evidence="6">
    <location>
        <begin position="394"/>
        <end position="417"/>
    </location>
</feature>
<dbReference type="PANTHER" id="PTHR37422:SF13">
    <property type="entry name" value="LIPOPOLYSACCHARIDE BIOSYNTHESIS PROTEIN PA4999-RELATED"/>
    <property type="match status" value="1"/>
</dbReference>
<dbReference type="InterPro" id="IPR007016">
    <property type="entry name" value="O-antigen_ligase-rel_domated"/>
</dbReference>
<keyword evidence="4 6" id="KW-0472">Membrane</keyword>
<feature type="transmembrane region" description="Helical" evidence="6">
    <location>
        <begin position="312"/>
        <end position="329"/>
    </location>
</feature>
<name>A0A3B0SKV5_9ZZZZ</name>
<evidence type="ECO:0000256" key="6">
    <source>
        <dbReference type="SAM" id="Phobius"/>
    </source>
</evidence>
<organism evidence="8">
    <name type="scientific">hydrothermal vent metagenome</name>
    <dbReference type="NCBI Taxonomy" id="652676"/>
    <lineage>
        <taxon>unclassified sequences</taxon>
        <taxon>metagenomes</taxon>
        <taxon>ecological metagenomes</taxon>
    </lineage>
</organism>
<feature type="transmembrane region" description="Helical" evidence="6">
    <location>
        <begin position="438"/>
        <end position="456"/>
    </location>
</feature>
<dbReference type="EMBL" id="UOEH01000451">
    <property type="protein sequence ID" value="VAW04843.1"/>
    <property type="molecule type" value="Genomic_DNA"/>
</dbReference>
<evidence type="ECO:0000256" key="2">
    <source>
        <dbReference type="ARBA" id="ARBA00022692"/>
    </source>
</evidence>
<keyword evidence="3 6" id="KW-1133">Transmembrane helix</keyword>
<feature type="transmembrane region" description="Helical" evidence="6">
    <location>
        <begin position="231"/>
        <end position="258"/>
    </location>
</feature>
<feature type="region of interest" description="Disordered" evidence="5">
    <location>
        <begin position="490"/>
        <end position="519"/>
    </location>
</feature>
<evidence type="ECO:0000256" key="5">
    <source>
        <dbReference type="SAM" id="MobiDB-lite"/>
    </source>
</evidence>